<protein>
    <submittedName>
        <fullName evidence="5">Nucleotide sugar dehydrogenase</fullName>
    </submittedName>
</protein>
<dbReference type="PANTHER" id="PTHR43491">
    <property type="entry name" value="UDP-N-ACETYL-D-MANNOSAMINE DEHYDROGENASE"/>
    <property type="match status" value="1"/>
</dbReference>
<dbReference type="SUPFAM" id="SSF48179">
    <property type="entry name" value="6-phosphogluconate dehydrogenase C-terminal domain-like"/>
    <property type="match status" value="1"/>
</dbReference>
<evidence type="ECO:0000256" key="1">
    <source>
        <dbReference type="ARBA" id="ARBA00023002"/>
    </source>
</evidence>
<dbReference type="Pfam" id="PF00984">
    <property type="entry name" value="UDPG_MGDP_dh"/>
    <property type="match status" value="1"/>
</dbReference>
<dbReference type="SUPFAM" id="SSF51735">
    <property type="entry name" value="NAD(P)-binding Rossmann-fold domains"/>
    <property type="match status" value="1"/>
</dbReference>
<dbReference type="InterPro" id="IPR028359">
    <property type="entry name" value="UDP_ManNAc/GlcNAc_DH"/>
</dbReference>
<dbReference type="PANTHER" id="PTHR43491:SF1">
    <property type="entry name" value="UDP-N-ACETYL-D-MANNOSAMINE DEHYDROGENASE"/>
    <property type="match status" value="1"/>
</dbReference>
<dbReference type="Pfam" id="PF03720">
    <property type="entry name" value="UDPG_MGDP_dh_C"/>
    <property type="match status" value="1"/>
</dbReference>
<keyword evidence="2" id="KW-0520">NAD</keyword>
<dbReference type="PIRSF" id="PIRSF500136">
    <property type="entry name" value="UDP_ManNAc_DH"/>
    <property type="match status" value="1"/>
</dbReference>
<dbReference type="NCBIfam" id="TIGR03026">
    <property type="entry name" value="NDP-sugDHase"/>
    <property type="match status" value="1"/>
</dbReference>
<dbReference type="InterPro" id="IPR014027">
    <property type="entry name" value="UDP-Glc/GDP-Man_DH_C"/>
</dbReference>
<dbReference type="PIRSF" id="PIRSF000124">
    <property type="entry name" value="UDPglc_GDPman_dh"/>
    <property type="match status" value="1"/>
</dbReference>
<evidence type="ECO:0000259" key="4">
    <source>
        <dbReference type="SMART" id="SM00984"/>
    </source>
</evidence>
<dbReference type="InterPro" id="IPR036291">
    <property type="entry name" value="NAD(P)-bd_dom_sf"/>
</dbReference>
<evidence type="ECO:0000256" key="3">
    <source>
        <dbReference type="PIRNR" id="PIRNR000124"/>
    </source>
</evidence>
<dbReference type="InterPro" id="IPR014026">
    <property type="entry name" value="UDP-Glc/GDP-Man_DH_dimer"/>
</dbReference>
<comment type="caution">
    <text evidence="5">The sequence shown here is derived from an EMBL/GenBank/DDBJ whole genome shotgun (WGS) entry which is preliminary data.</text>
</comment>
<feature type="domain" description="UDP-glucose/GDP-mannose dehydrogenase C-terminal" evidence="4">
    <location>
        <begin position="328"/>
        <end position="422"/>
    </location>
</feature>
<dbReference type="Gene3D" id="3.40.50.720">
    <property type="entry name" value="NAD(P)-binding Rossmann-like Domain"/>
    <property type="match status" value="2"/>
</dbReference>
<dbReference type="Pfam" id="PF03721">
    <property type="entry name" value="UDPG_MGDP_dh_N"/>
    <property type="match status" value="1"/>
</dbReference>
<dbReference type="Proteomes" id="UP001221150">
    <property type="component" value="Unassembled WGS sequence"/>
</dbReference>
<dbReference type="InterPro" id="IPR036220">
    <property type="entry name" value="UDP-Glc/GDP-Man_DH_C_sf"/>
</dbReference>
<dbReference type="RefSeq" id="WP_276107151.1">
    <property type="nucleotide sequence ID" value="NZ_JARJBB010000001.1"/>
</dbReference>
<organism evidence="5 6">
    <name type="scientific">Streptomyces tropicalis</name>
    <dbReference type="NCBI Taxonomy" id="3034234"/>
    <lineage>
        <taxon>Bacteria</taxon>
        <taxon>Bacillati</taxon>
        <taxon>Actinomycetota</taxon>
        <taxon>Actinomycetes</taxon>
        <taxon>Kitasatosporales</taxon>
        <taxon>Streptomycetaceae</taxon>
        <taxon>Streptomyces</taxon>
    </lineage>
</organism>
<comment type="similarity">
    <text evidence="3">Belongs to the UDP-glucose/GDP-mannose dehydrogenase family.</text>
</comment>
<keyword evidence="1" id="KW-0560">Oxidoreductase</keyword>
<dbReference type="InterPro" id="IPR017476">
    <property type="entry name" value="UDP-Glc/GDP-Man"/>
</dbReference>
<name>A0ABT5ZZ06_9ACTN</name>
<evidence type="ECO:0000256" key="2">
    <source>
        <dbReference type="ARBA" id="ARBA00023027"/>
    </source>
</evidence>
<dbReference type="InterPro" id="IPR001732">
    <property type="entry name" value="UDP-Glc/GDP-Man_DH_N"/>
</dbReference>
<keyword evidence="6" id="KW-1185">Reference proteome</keyword>
<evidence type="ECO:0000313" key="5">
    <source>
        <dbReference type="EMBL" id="MDF3297626.1"/>
    </source>
</evidence>
<proteinExistence type="inferred from homology"/>
<dbReference type="SMART" id="SM00984">
    <property type="entry name" value="UDPG_MGDP_dh_C"/>
    <property type="match status" value="1"/>
</dbReference>
<reference evidence="5 6" key="1">
    <citation type="submission" date="2023-03" db="EMBL/GenBank/DDBJ databases">
        <title>Draft genome sequence of Streptomyces sp. K1PA1 isolated from peat swamp forest in Thailand.</title>
        <authorList>
            <person name="Klaysubun C."/>
            <person name="Duangmal K."/>
        </authorList>
    </citation>
    <scope>NUCLEOTIDE SEQUENCE [LARGE SCALE GENOMIC DNA]</scope>
    <source>
        <strain evidence="5 6">K1PA1</strain>
    </source>
</reference>
<dbReference type="InterPro" id="IPR008927">
    <property type="entry name" value="6-PGluconate_DH-like_C_sf"/>
</dbReference>
<dbReference type="SUPFAM" id="SSF52413">
    <property type="entry name" value="UDP-glucose/GDP-mannose dehydrogenase C-terminal domain"/>
    <property type="match status" value="1"/>
</dbReference>
<accession>A0ABT5ZZ06</accession>
<gene>
    <name evidence="5" type="ORF">P3H78_03100</name>
</gene>
<sequence length="428" mass="46791">MIVRQGRNADRGTLVVVGQGYVGLPLALRGVEAGYSVVGVDTDELRVKRLEACDSYIEGVDDARLMAAADSGRFRATNSYEQIDGFDVCVITVPTPLREGVPDLSFVECAGRAVAPRLTPGATVVLESTTYPGTTESLLRPLLEAGSGLKAGSDFHLGYSPERIDPGNPDWQLENTPKVISGIVPSSLRRIERFYGDIVERTVPVSSCRTAELTKLLENTYRHVNIAMVNEMALVARELGADIWEAIEAAATKPFGFMPFRPGPGVGGHCLPVDPSYLSWQVKRLLKQDLRFITLANEINDHMPAHVVRRVIRGLNQRGKPVRGSRVLQLGLAYKKNTGDIRESPALVLARSLVELGARLVAAEPHTDSYLIPPDITRVELTEAEIRAADVIVVATDHDAFDYALVEEAGAYVLDTRNRCRGERVEIL</sequence>
<evidence type="ECO:0000313" key="6">
    <source>
        <dbReference type="Proteomes" id="UP001221150"/>
    </source>
</evidence>
<dbReference type="EMBL" id="JARJBB010000001">
    <property type="protein sequence ID" value="MDF3297626.1"/>
    <property type="molecule type" value="Genomic_DNA"/>
</dbReference>